<evidence type="ECO:0000256" key="3">
    <source>
        <dbReference type="SAM" id="MobiDB-lite"/>
    </source>
</evidence>
<dbReference type="PROSITE" id="PS50977">
    <property type="entry name" value="HTH_TETR_2"/>
    <property type="match status" value="1"/>
</dbReference>
<dbReference type="InterPro" id="IPR001647">
    <property type="entry name" value="HTH_TetR"/>
</dbReference>
<sequence length="224" mass="24482">MHYLAMDLKLPEPAKDRRVRRSRAALMRAAVELVTERGTAAVALSDIAEAADVSRRVVYQHFGDRDTLLLEAGLDLARRELLPRLMDCPPETSGRDRALAVSRHFAEHRVFYRALLTGSCAFALDRGLISLLLPVNRQSVRQLYGDRLDPQTVDDMATFLAGGGAAFVTAWVVEAADPLDPEAFTDRLLRVTSVLSTAAHHQSADAPETAVPPSVGTSALEDRP</sequence>
<dbReference type="Proteomes" id="UP000010411">
    <property type="component" value="Unassembled WGS sequence"/>
</dbReference>
<evidence type="ECO:0000256" key="1">
    <source>
        <dbReference type="ARBA" id="ARBA00023125"/>
    </source>
</evidence>
<reference evidence="5 6" key="1">
    <citation type="submission" date="2012-11" db="EMBL/GenBank/DDBJ databases">
        <authorList>
            <person name="Huguet-Tapia J.C."/>
            <person name="Durkin A.S."/>
            <person name="Pettis G.S."/>
            <person name="Badger J.H."/>
        </authorList>
    </citation>
    <scope>NUCLEOTIDE SEQUENCE [LARGE SCALE GENOMIC DNA]</scope>
    <source>
        <strain evidence="5 6">91-03</strain>
    </source>
</reference>
<dbReference type="GO" id="GO:0000976">
    <property type="term" value="F:transcription cis-regulatory region binding"/>
    <property type="evidence" value="ECO:0007669"/>
    <property type="project" value="TreeGrafter"/>
</dbReference>
<evidence type="ECO:0000259" key="4">
    <source>
        <dbReference type="PROSITE" id="PS50977"/>
    </source>
</evidence>
<organism evidence="5 6">
    <name type="scientific">Streptomyces ipomoeae 91-03</name>
    <dbReference type="NCBI Taxonomy" id="698759"/>
    <lineage>
        <taxon>Bacteria</taxon>
        <taxon>Bacillati</taxon>
        <taxon>Actinomycetota</taxon>
        <taxon>Actinomycetes</taxon>
        <taxon>Kitasatosporales</taxon>
        <taxon>Streptomycetaceae</taxon>
        <taxon>Streptomyces</taxon>
    </lineage>
</organism>
<evidence type="ECO:0000313" key="5">
    <source>
        <dbReference type="EMBL" id="EKX67313.1"/>
    </source>
</evidence>
<evidence type="ECO:0000256" key="2">
    <source>
        <dbReference type="PROSITE-ProRule" id="PRU00335"/>
    </source>
</evidence>
<dbReference type="InterPro" id="IPR009057">
    <property type="entry name" value="Homeodomain-like_sf"/>
</dbReference>
<dbReference type="PRINTS" id="PR00455">
    <property type="entry name" value="HTHTETR"/>
</dbReference>
<accession>L1L402</accession>
<dbReference type="Pfam" id="PF00440">
    <property type="entry name" value="TetR_N"/>
    <property type="match status" value="1"/>
</dbReference>
<dbReference type="Gene3D" id="1.10.357.10">
    <property type="entry name" value="Tetracycline Repressor, domain 2"/>
    <property type="match status" value="1"/>
</dbReference>
<protein>
    <submittedName>
        <fullName evidence="5">Transcriptional regulator, TetR family</fullName>
    </submittedName>
</protein>
<feature type="region of interest" description="Disordered" evidence="3">
    <location>
        <begin position="200"/>
        <end position="224"/>
    </location>
</feature>
<dbReference type="PANTHER" id="PTHR30055:SF226">
    <property type="entry name" value="HTH-TYPE TRANSCRIPTIONAL REGULATOR PKSA"/>
    <property type="match status" value="1"/>
</dbReference>
<keyword evidence="6" id="KW-1185">Reference proteome</keyword>
<feature type="DNA-binding region" description="H-T-H motif" evidence="2">
    <location>
        <begin position="43"/>
        <end position="62"/>
    </location>
</feature>
<dbReference type="EMBL" id="AEJC01000158">
    <property type="protein sequence ID" value="EKX67313.1"/>
    <property type="molecule type" value="Genomic_DNA"/>
</dbReference>
<dbReference type="PANTHER" id="PTHR30055">
    <property type="entry name" value="HTH-TYPE TRANSCRIPTIONAL REGULATOR RUTR"/>
    <property type="match status" value="1"/>
</dbReference>
<proteinExistence type="predicted"/>
<dbReference type="GO" id="GO:0003700">
    <property type="term" value="F:DNA-binding transcription factor activity"/>
    <property type="evidence" value="ECO:0007669"/>
    <property type="project" value="TreeGrafter"/>
</dbReference>
<name>L1L402_9ACTN</name>
<feature type="domain" description="HTH tetR-type" evidence="4">
    <location>
        <begin position="20"/>
        <end position="80"/>
    </location>
</feature>
<comment type="caution">
    <text evidence="5">The sequence shown here is derived from an EMBL/GenBank/DDBJ whole genome shotgun (WGS) entry which is preliminary data.</text>
</comment>
<gene>
    <name evidence="5" type="ORF">STRIP9103_07297</name>
</gene>
<dbReference type="PATRIC" id="fig|698759.3.peg.2127"/>
<keyword evidence="1 2" id="KW-0238">DNA-binding</keyword>
<dbReference type="SUPFAM" id="SSF46689">
    <property type="entry name" value="Homeodomain-like"/>
    <property type="match status" value="1"/>
</dbReference>
<dbReference type="InterPro" id="IPR050109">
    <property type="entry name" value="HTH-type_TetR-like_transc_reg"/>
</dbReference>
<dbReference type="AlphaFoldDB" id="L1L402"/>
<evidence type="ECO:0000313" key="6">
    <source>
        <dbReference type="Proteomes" id="UP000010411"/>
    </source>
</evidence>